<keyword evidence="1" id="KW-1133">Transmembrane helix</keyword>
<comment type="caution">
    <text evidence="3">The sequence shown here is derived from an EMBL/GenBank/DDBJ whole genome shotgun (WGS) entry which is preliminary data.</text>
</comment>
<dbReference type="EMBL" id="JAEMOP010000002">
    <property type="protein sequence ID" value="MBJ7314642.1"/>
    <property type="molecule type" value="Genomic_DNA"/>
</dbReference>
<feature type="transmembrane region" description="Helical" evidence="1">
    <location>
        <begin position="12"/>
        <end position="31"/>
    </location>
</feature>
<protein>
    <submittedName>
        <fullName evidence="3">PepSY domain-containing protein</fullName>
    </submittedName>
</protein>
<dbReference type="EMBL" id="JAEMOS010000047">
    <property type="protein sequence ID" value="MBJ7267860.1"/>
    <property type="molecule type" value="Genomic_DNA"/>
</dbReference>
<feature type="transmembrane region" description="Helical" evidence="1">
    <location>
        <begin position="194"/>
        <end position="215"/>
    </location>
</feature>
<dbReference type="RefSeq" id="WP_199495094.1">
    <property type="nucleotide sequence ID" value="NZ_JAEMOO010000013.1"/>
</dbReference>
<dbReference type="Proteomes" id="UP000655994">
    <property type="component" value="Unassembled WGS sequence"/>
</dbReference>
<dbReference type="Proteomes" id="UP000621390">
    <property type="component" value="Unassembled WGS sequence"/>
</dbReference>
<gene>
    <name evidence="2" type="ORF">JHC10_13025</name>
    <name evidence="3" type="ORF">JHC11_01310</name>
</gene>
<proteinExistence type="predicted"/>
<evidence type="ECO:0000313" key="5">
    <source>
        <dbReference type="Proteomes" id="UP000655994"/>
    </source>
</evidence>
<accession>A0A8I1KG69</accession>
<name>A0A8I1KG69_9GAMM</name>
<evidence type="ECO:0000313" key="3">
    <source>
        <dbReference type="EMBL" id="MBJ7314642.1"/>
    </source>
</evidence>
<keyword evidence="1" id="KW-0472">Membrane</keyword>
<keyword evidence="5" id="KW-1185">Reference proteome</keyword>
<evidence type="ECO:0000313" key="2">
    <source>
        <dbReference type="EMBL" id="MBJ7267860.1"/>
    </source>
</evidence>
<organism evidence="3 4">
    <name type="scientific">Idiomarina abyssalis</name>
    <dbReference type="NCBI Taxonomy" id="86102"/>
    <lineage>
        <taxon>Bacteria</taxon>
        <taxon>Pseudomonadati</taxon>
        <taxon>Pseudomonadota</taxon>
        <taxon>Gammaproteobacteria</taxon>
        <taxon>Alteromonadales</taxon>
        <taxon>Idiomarinaceae</taxon>
        <taxon>Idiomarina</taxon>
    </lineage>
</organism>
<evidence type="ECO:0000256" key="1">
    <source>
        <dbReference type="SAM" id="Phobius"/>
    </source>
</evidence>
<sequence>MRFMRKLHRWLSLVIFIQVFIWLVSGLYFSWLGHEKLAAHDYFQPVTEEAVGPVYYPESALIERFENVQSLEIRSVAGTAQYVVTTTDGKKHYVNALTGKDWKTSAPMAADLARQSYSGPGQIEQVHAVTGSDEIIGWRSKGFRVTFSDDIATRAYIDAASGDVIDHRNSSWWLSDWMFRLHFMDYSGERDFNSLLNIIAATAALWFSLSGLILLGRSLKRRQLF</sequence>
<dbReference type="AlphaFoldDB" id="A0A8I1KG69"/>
<evidence type="ECO:0000313" key="4">
    <source>
        <dbReference type="Proteomes" id="UP000621390"/>
    </source>
</evidence>
<reference evidence="3 5" key="1">
    <citation type="submission" date="2020-09" db="EMBL/GenBank/DDBJ databases">
        <title>Draft Genomes of Bacterial Isolates from North Pond Shallow Sediments.</title>
        <authorList>
            <person name="Kiel Reese B."/>
            <person name="Mullis M."/>
            <person name="Weisend R.E."/>
        </authorList>
    </citation>
    <scope>NUCLEOTIDE SEQUENCE</scope>
    <source>
        <strain evidence="3">KJE-2</strain>
        <strain evidence="2 5">KJE-3</strain>
    </source>
</reference>
<keyword evidence="1" id="KW-0812">Transmembrane</keyword>